<organism evidence="3 4">
    <name type="scientific">Hallerella succinigenes</name>
    <dbReference type="NCBI Taxonomy" id="1896222"/>
    <lineage>
        <taxon>Bacteria</taxon>
        <taxon>Pseudomonadati</taxon>
        <taxon>Fibrobacterota</taxon>
        <taxon>Fibrobacteria</taxon>
        <taxon>Fibrobacterales</taxon>
        <taxon>Fibrobacteraceae</taxon>
        <taxon>Hallerella</taxon>
    </lineage>
</organism>
<dbReference type="RefSeq" id="WP_100425128.1">
    <property type="nucleotide sequence ID" value="NZ_PGEX01000001.1"/>
</dbReference>
<evidence type="ECO:0000313" key="3">
    <source>
        <dbReference type="EMBL" id="PJJ41126.1"/>
    </source>
</evidence>
<feature type="compositionally biased region" description="Low complexity" evidence="1">
    <location>
        <begin position="38"/>
        <end position="57"/>
    </location>
</feature>
<name>A0A2M9A5X8_9BACT</name>
<feature type="chain" id="PRO_5014670330" evidence="2">
    <location>
        <begin position="32"/>
        <end position="392"/>
    </location>
</feature>
<sequence length="392" mass="41177">MHITKEKILTILAASAASFALIGCGSSSSSAEYDDESSSSVEESSSSQESSSSEETVSYGNSVVVHFSTDYTSSMLTYGNVNDNSFEDASIDLGSDAFLFANGKYVYALSPSHVTLIDASKLSEGSGAIVKQASIGNSAYPYEIAFTDAETGWIVLNGRSTILKVNATSLAILDSIDVSAFAAEGATTASGVSIKVVDGKLAVLFGRLNNYVPNKPALLALYDAESGELQDTICLKGYNPASMKTHNGKLVVLTQGAYDADYKLPGDETRGIEIVDLKKKTSEFVMTGKDLGAGSTKLALDTIHNIAYVNIYNSYGNAPIAAVDLAKKSTAKSTEIADAEGGFVFDAVSGKLYVGDHAYGAAALYAYNGTDFTKVVEPEGVFPSYSIAVANW</sequence>
<reference evidence="3 4" key="1">
    <citation type="submission" date="2017-11" db="EMBL/GenBank/DDBJ databases">
        <title>Animal gut microbial communities from fecal samples from Wisconsin, USA.</title>
        <authorList>
            <person name="Neumann A."/>
        </authorList>
    </citation>
    <scope>NUCLEOTIDE SEQUENCE [LARGE SCALE GENOMIC DNA]</scope>
    <source>
        <strain evidence="3 4">UWS3</strain>
    </source>
</reference>
<dbReference type="Proteomes" id="UP000231134">
    <property type="component" value="Unassembled WGS sequence"/>
</dbReference>
<dbReference type="AlphaFoldDB" id="A0A2M9A5X8"/>
<dbReference type="PROSITE" id="PS51257">
    <property type="entry name" value="PROKAR_LIPOPROTEIN"/>
    <property type="match status" value="1"/>
</dbReference>
<accession>A0A2M9A5X8</accession>
<feature type="signal peptide" evidence="2">
    <location>
        <begin position="1"/>
        <end position="31"/>
    </location>
</feature>
<dbReference type="Gene3D" id="2.130.10.10">
    <property type="entry name" value="YVTN repeat-like/Quinoprotein amine dehydrogenase"/>
    <property type="match status" value="1"/>
</dbReference>
<evidence type="ECO:0000256" key="1">
    <source>
        <dbReference type="SAM" id="MobiDB-lite"/>
    </source>
</evidence>
<evidence type="ECO:0000313" key="4">
    <source>
        <dbReference type="Proteomes" id="UP000231134"/>
    </source>
</evidence>
<keyword evidence="4" id="KW-1185">Reference proteome</keyword>
<dbReference type="InterPro" id="IPR011048">
    <property type="entry name" value="Haem_d1_sf"/>
</dbReference>
<feature type="region of interest" description="Disordered" evidence="1">
    <location>
        <begin position="30"/>
        <end position="57"/>
    </location>
</feature>
<evidence type="ECO:0000256" key="2">
    <source>
        <dbReference type="SAM" id="SignalP"/>
    </source>
</evidence>
<dbReference type="SUPFAM" id="SSF51004">
    <property type="entry name" value="C-terminal (heme d1) domain of cytochrome cd1-nitrite reductase"/>
    <property type="match status" value="1"/>
</dbReference>
<protein>
    <submittedName>
        <fullName evidence="3">Uncharacterized protein</fullName>
    </submittedName>
</protein>
<gene>
    <name evidence="3" type="ORF">BGX16_1083</name>
</gene>
<dbReference type="EMBL" id="PGEX01000001">
    <property type="protein sequence ID" value="PJJ41126.1"/>
    <property type="molecule type" value="Genomic_DNA"/>
</dbReference>
<proteinExistence type="predicted"/>
<dbReference type="OrthoDB" id="9814403at2"/>
<keyword evidence="2" id="KW-0732">Signal</keyword>
<comment type="caution">
    <text evidence="3">The sequence shown here is derived from an EMBL/GenBank/DDBJ whole genome shotgun (WGS) entry which is preliminary data.</text>
</comment>
<dbReference type="InterPro" id="IPR015943">
    <property type="entry name" value="WD40/YVTN_repeat-like_dom_sf"/>
</dbReference>